<comment type="subcellular location">
    <subcellularLocation>
        <location evidence="1">Cell membrane</location>
        <topology evidence="1">Single-pass membrane protein</topology>
    </subcellularLocation>
</comment>
<evidence type="ECO:0000256" key="6">
    <source>
        <dbReference type="ARBA" id="ARBA00023136"/>
    </source>
</evidence>
<proteinExistence type="inferred from homology"/>
<name>A0AAN7KEY6_TRANT</name>
<feature type="region of interest" description="Disordered" evidence="8">
    <location>
        <begin position="1"/>
        <end position="43"/>
    </location>
</feature>
<protein>
    <recommendedName>
        <fullName evidence="11">DVL</fullName>
    </recommendedName>
</protein>
<feature type="compositionally biased region" description="Basic residues" evidence="8">
    <location>
        <begin position="34"/>
        <end position="43"/>
    </location>
</feature>
<organism evidence="9 10">
    <name type="scientific">Trapa natans</name>
    <name type="common">Water chestnut</name>
    <dbReference type="NCBI Taxonomy" id="22666"/>
    <lineage>
        <taxon>Eukaryota</taxon>
        <taxon>Viridiplantae</taxon>
        <taxon>Streptophyta</taxon>
        <taxon>Embryophyta</taxon>
        <taxon>Tracheophyta</taxon>
        <taxon>Spermatophyta</taxon>
        <taxon>Magnoliopsida</taxon>
        <taxon>eudicotyledons</taxon>
        <taxon>Gunneridae</taxon>
        <taxon>Pentapetalae</taxon>
        <taxon>rosids</taxon>
        <taxon>malvids</taxon>
        <taxon>Myrtales</taxon>
        <taxon>Lythraceae</taxon>
        <taxon>Trapa</taxon>
    </lineage>
</organism>
<sequence length="80" mass="9145">MASAAPPPSSPVPSSTRSTSRQPTGRSPVELPTKRKNPRLQLRRSFTRKFSGLVKEQRARFYIMRRCVVMLICWNDCPEP</sequence>
<dbReference type="Pfam" id="PF08137">
    <property type="entry name" value="DVL"/>
    <property type="match status" value="1"/>
</dbReference>
<keyword evidence="10" id="KW-1185">Reference proteome</keyword>
<feature type="compositionally biased region" description="Low complexity" evidence="8">
    <location>
        <begin position="12"/>
        <end position="28"/>
    </location>
</feature>
<evidence type="ECO:0000256" key="5">
    <source>
        <dbReference type="ARBA" id="ARBA00022989"/>
    </source>
</evidence>
<dbReference type="GO" id="GO:0008285">
    <property type="term" value="P:negative regulation of cell population proliferation"/>
    <property type="evidence" value="ECO:0007669"/>
    <property type="project" value="InterPro"/>
</dbReference>
<dbReference type="GO" id="GO:0048367">
    <property type="term" value="P:shoot system development"/>
    <property type="evidence" value="ECO:0007669"/>
    <property type="project" value="UniProtKB-ARBA"/>
</dbReference>
<evidence type="ECO:0000256" key="1">
    <source>
        <dbReference type="ARBA" id="ARBA00004162"/>
    </source>
</evidence>
<keyword evidence="2" id="KW-0217">Developmental protein</keyword>
<keyword evidence="6" id="KW-0472">Membrane</keyword>
<evidence type="ECO:0008006" key="11">
    <source>
        <dbReference type="Google" id="ProtNLM"/>
    </source>
</evidence>
<reference evidence="9 10" key="1">
    <citation type="journal article" date="2023" name="Hortic Res">
        <title>Pangenome of water caltrop reveals structural variations and asymmetric subgenome divergence after allopolyploidization.</title>
        <authorList>
            <person name="Zhang X."/>
            <person name="Chen Y."/>
            <person name="Wang L."/>
            <person name="Yuan Y."/>
            <person name="Fang M."/>
            <person name="Shi L."/>
            <person name="Lu R."/>
            <person name="Comes H.P."/>
            <person name="Ma Y."/>
            <person name="Chen Y."/>
            <person name="Huang G."/>
            <person name="Zhou Y."/>
            <person name="Zheng Z."/>
            <person name="Qiu Y."/>
        </authorList>
    </citation>
    <scope>NUCLEOTIDE SEQUENCE [LARGE SCALE GENOMIC DNA]</scope>
    <source>
        <strain evidence="9">F231</strain>
    </source>
</reference>
<gene>
    <name evidence="9" type="ORF">SAY86_026836</name>
</gene>
<dbReference type="InterPro" id="IPR051525">
    <property type="entry name" value="DVL_RTFL_regulatory"/>
</dbReference>
<evidence type="ECO:0000256" key="3">
    <source>
        <dbReference type="ARBA" id="ARBA00022475"/>
    </source>
</evidence>
<dbReference type="GO" id="GO:0005886">
    <property type="term" value="C:plasma membrane"/>
    <property type="evidence" value="ECO:0007669"/>
    <property type="project" value="UniProtKB-SubCell"/>
</dbReference>
<feature type="compositionally biased region" description="Pro residues" evidence="8">
    <location>
        <begin position="1"/>
        <end position="11"/>
    </location>
</feature>
<keyword evidence="3" id="KW-1003">Cell membrane</keyword>
<evidence type="ECO:0000313" key="9">
    <source>
        <dbReference type="EMBL" id="KAK4765746.1"/>
    </source>
</evidence>
<comment type="similarity">
    <text evidence="7">Belongs to the DVL/RTFL small polypeptides family.</text>
</comment>
<evidence type="ECO:0000313" key="10">
    <source>
        <dbReference type="Proteomes" id="UP001346149"/>
    </source>
</evidence>
<evidence type="ECO:0000256" key="8">
    <source>
        <dbReference type="SAM" id="MobiDB-lite"/>
    </source>
</evidence>
<dbReference type="EMBL" id="JAXQNO010000023">
    <property type="protein sequence ID" value="KAK4765746.1"/>
    <property type="molecule type" value="Genomic_DNA"/>
</dbReference>
<dbReference type="PANTHER" id="PTHR33102">
    <property type="entry name" value="DVL19-RELATED-RELATED"/>
    <property type="match status" value="1"/>
</dbReference>
<evidence type="ECO:0000256" key="2">
    <source>
        <dbReference type="ARBA" id="ARBA00022473"/>
    </source>
</evidence>
<dbReference type="InterPro" id="IPR012552">
    <property type="entry name" value="DVL"/>
</dbReference>
<evidence type="ECO:0000256" key="7">
    <source>
        <dbReference type="ARBA" id="ARBA00024340"/>
    </source>
</evidence>
<dbReference type="AlphaFoldDB" id="A0AAN7KEY6"/>
<dbReference type="Proteomes" id="UP001346149">
    <property type="component" value="Unassembled WGS sequence"/>
</dbReference>
<accession>A0AAN7KEY6</accession>
<comment type="caution">
    <text evidence="9">The sequence shown here is derived from an EMBL/GenBank/DDBJ whole genome shotgun (WGS) entry which is preliminary data.</text>
</comment>
<evidence type="ECO:0000256" key="4">
    <source>
        <dbReference type="ARBA" id="ARBA00022692"/>
    </source>
</evidence>
<keyword evidence="5" id="KW-1133">Transmembrane helix</keyword>
<keyword evidence="4" id="KW-0812">Transmembrane</keyword>